<dbReference type="GO" id="GO:0004674">
    <property type="term" value="F:protein serine/threonine kinase activity"/>
    <property type="evidence" value="ECO:0007669"/>
    <property type="project" value="UniProtKB-KW"/>
</dbReference>
<accession>A0A640TU48</accession>
<keyword evidence="1" id="KW-0808">Transferase</keyword>
<evidence type="ECO:0000256" key="2">
    <source>
        <dbReference type="SAM" id="MobiDB-lite"/>
    </source>
</evidence>
<feature type="region of interest" description="Disordered" evidence="2">
    <location>
        <begin position="1"/>
        <end position="37"/>
    </location>
</feature>
<comment type="caution">
    <text evidence="4">The sequence shown here is derived from an EMBL/GenBank/DDBJ whole genome shotgun (WGS) entry which is preliminary data.</text>
</comment>
<dbReference type="EMBL" id="BLIP01000002">
    <property type="protein sequence ID" value="GFE25751.1"/>
    <property type="molecule type" value="Genomic_DNA"/>
</dbReference>
<sequence>MASGESGDGGDSMDAPLAFESAIESPEHQESLTLPSDDLAPRAARTFTRKTLADWGLDELADRALLIVSELATNARRHGRTKSEGEVELITLTLAVQNGVMGIELQDNSTLPPIPRADGLDALDGRGLLLVAAEADAWTARLNEDGSGKKVLAFLVRRPSASAV</sequence>
<feature type="compositionally biased region" description="Gly residues" evidence="2">
    <location>
        <begin position="1"/>
        <end position="10"/>
    </location>
</feature>
<reference evidence="4 5" key="1">
    <citation type="submission" date="2019-12" db="EMBL/GenBank/DDBJ databases">
        <title>Whole genome shotgun sequence of Streptomyces libani subsp. libani NBRC 13452.</title>
        <authorList>
            <person name="Ichikawa N."/>
            <person name="Kimura A."/>
            <person name="Kitahashi Y."/>
            <person name="Komaki H."/>
            <person name="Tamura T."/>
        </authorList>
    </citation>
    <scope>NUCLEOTIDE SEQUENCE [LARGE SCALE GENOMIC DNA]</scope>
    <source>
        <strain evidence="4 5">NBRC 13452</strain>
    </source>
</reference>
<dbReference type="Gene3D" id="3.30.565.10">
    <property type="entry name" value="Histidine kinase-like ATPase, C-terminal domain"/>
    <property type="match status" value="1"/>
</dbReference>
<evidence type="ECO:0000256" key="1">
    <source>
        <dbReference type="ARBA" id="ARBA00022527"/>
    </source>
</evidence>
<organism evidence="4 5">
    <name type="scientific">Streptomyces nigrescens</name>
    <dbReference type="NCBI Taxonomy" id="1920"/>
    <lineage>
        <taxon>Bacteria</taxon>
        <taxon>Bacillati</taxon>
        <taxon>Actinomycetota</taxon>
        <taxon>Actinomycetes</taxon>
        <taxon>Kitasatosporales</taxon>
        <taxon>Streptomycetaceae</taxon>
        <taxon>Streptomyces</taxon>
    </lineage>
</organism>
<dbReference type="InterPro" id="IPR036890">
    <property type="entry name" value="HATPase_C_sf"/>
</dbReference>
<evidence type="ECO:0000313" key="5">
    <source>
        <dbReference type="Proteomes" id="UP000429552"/>
    </source>
</evidence>
<dbReference type="SUPFAM" id="SSF55874">
    <property type="entry name" value="ATPase domain of HSP90 chaperone/DNA topoisomerase II/histidine kinase"/>
    <property type="match status" value="1"/>
</dbReference>
<dbReference type="CDD" id="cd16936">
    <property type="entry name" value="HATPase_RsbW-like"/>
    <property type="match status" value="1"/>
</dbReference>
<proteinExistence type="predicted"/>
<keyword evidence="1" id="KW-0418">Kinase</keyword>
<dbReference type="Proteomes" id="UP000429552">
    <property type="component" value="Unassembled WGS sequence"/>
</dbReference>
<dbReference type="PANTHER" id="PTHR35526">
    <property type="entry name" value="ANTI-SIGMA-F FACTOR RSBW-RELATED"/>
    <property type="match status" value="1"/>
</dbReference>
<gene>
    <name evidence="4" type="ORF">Sliba_62040</name>
</gene>
<name>A0A640TU48_STRNI</name>
<dbReference type="PANTHER" id="PTHR35526:SF3">
    <property type="entry name" value="ANTI-SIGMA-F FACTOR RSBW"/>
    <property type="match status" value="1"/>
</dbReference>
<evidence type="ECO:0000313" key="4">
    <source>
        <dbReference type="EMBL" id="GFE25751.1"/>
    </source>
</evidence>
<feature type="domain" description="Histidine kinase/HSP90-like ATPase" evidence="3">
    <location>
        <begin position="42"/>
        <end position="148"/>
    </location>
</feature>
<protein>
    <recommendedName>
        <fullName evidence="3">Histidine kinase/HSP90-like ATPase domain-containing protein</fullName>
    </recommendedName>
</protein>
<dbReference type="AlphaFoldDB" id="A0A640TU48"/>
<keyword evidence="1" id="KW-0723">Serine/threonine-protein kinase</keyword>
<dbReference type="InterPro" id="IPR003594">
    <property type="entry name" value="HATPase_dom"/>
</dbReference>
<dbReference type="InterPro" id="IPR050267">
    <property type="entry name" value="Anti-sigma-factor_SerPK"/>
</dbReference>
<evidence type="ECO:0000259" key="3">
    <source>
        <dbReference type="Pfam" id="PF13581"/>
    </source>
</evidence>
<dbReference type="Pfam" id="PF13581">
    <property type="entry name" value="HATPase_c_2"/>
    <property type="match status" value="1"/>
</dbReference>